<feature type="domain" description="CCT" evidence="3">
    <location>
        <begin position="136"/>
        <end position="178"/>
    </location>
</feature>
<proteinExistence type="predicted"/>
<comment type="subcellular location">
    <subcellularLocation>
        <location evidence="1">Nucleus</location>
    </subcellularLocation>
</comment>
<dbReference type="GO" id="GO:0005634">
    <property type="term" value="C:nucleus"/>
    <property type="evidence" value="ECO:0007669"/>
    <property type="project" value="UniProtKB-SubCell"/>
</dbReference>
<keyword evidence="2" id="KW-0539">Nucleus</keyword>
<dbReference type="InterPro" id="IPR010402">
    <property type="entry name" value="CCT_domain"/>
</dbReference>
<comment type="caution">
    <text evidence="4">The sequence shown here is derived from an EMBL/GenBank/DDBJ whole genome shotgun (WGS) entry which is preliminary data.</text>
</comment>
<sequence>MLMSGFKDELTGSSSYNDYPPDDLFFSNRKNSFIDLLSNPIDILEDNYIHMQIEFMSQEKGFPDYIIDQKEVHELHLDEIFDIINEDENHYKKNKTVCETQSKKKNLETSSKVVNKNPVMKNCSIQIIGTLTMAQRKEKIAKYLEKRKKRSWQKKIYYDCRKRVADNRLRIKGRFVKRDQAVNRSLLKIYYNYLFIMDFSIYSFINSSSKGILF</sequence>
<gene>
    <name evidence="4" type="ORF">SteCoe_15864</name>
</gene>
<dbReference type="InterPro" id="IPR045281">
    <property type="entry name" value="CONSTANS-like"/>
</dbReference>
<dbReference type="PANTHER" id="PTHR31319">
    <property type="entry name" value="ZINC FINGER PROTEIN CONSTANS-LIKE 4"/>
    <property type="match status" value="1"/>
</dbReference>
<evidence type="ECO:0000313" key="4">
    <source>
        <dbReference type="EMBL" id="OMJ83274.1"/>
    </source>
</evidence>
<accession>A0A1R2C2L3</accession>
<dbReference type="AlphaFoldDB" id="A0A1R2C2L3"/>
<dbReference type="OrthoDB" id="153872at2759"/>
<dbReference type="Pfam" id="PF06203">
    <property type="entry name" value="CCT"/>
    <property type="match status" value="1"/>
</dbReference>
<protein>
    <recommendedName>
        <fullName evidence="3">CCT domain-containing protein</fullName>
    </recommendedName>
</protein>
<keyword evidence="5" id="KW-1185">Reference proteome</keyword>
<organism evidence="4 5">
    <name type="scientific">Stentor coeruleus</name>
    <dbReference type="NCBI Taxonomy" id="5963"/>
    <lineage>
        <taxon>Eukaryota</taxon>
        <taxon>Sar</taxon>
        <taxon>Alveolata</taxon>
        <taxon>Ciliophora</taxon>
        <taxon>Postciliodesmatophora</taxon>
        <taxon>Heterotrichea</taxon>
        <taxon>Heterotrichida</taxon>
        <taxon>Stentoridae</taxon>
        <taxon>Stentor</taxon>
    </lineage>
</organism>
<evidence type="ECO:0000256" key="1">
    <source>
        <dbReference type="ARBA" id="ARBA00004123"/>
    </source>
</evidence>
<dbReference type="PANTHER" id="PTHR31319:SF77">
    <property type="entry name" value="ZINC FINGER PROTEIN CONSTANS-LIKE 4"/>
    <property type="match status" value="1"/>
</dbReference>
<evidence type="ECO:0000313" key="5">
    <source>
        <dbReference type="Proteomes" id="UP000187209"/>
    </source>
</evidence>
<dbReference type="EMBL" id="MPUH01000310">
    <property type="protein sequence ID" value="OMJ83274.1"/>
    <property type="molecule type" value="Genomic_DNA"/>
</dbReference>
<evidence type="ECO:0000256" key="2">
    <source>
        <dbReference type="ARBA" id="ARBA00023242"/>
    </source>
</evidence>
<reference evidence="4 5" key="1">
    <citation type="submission" date="2016-11" db="EMBL/GenBank/DDBJ databases">
        <title>The macronuclear genome of Stentor coeruleus: a giant cell with tiny introns.</title>
        <authorList>
            <person name="Slabodnick M."/>
            <person name="Ruby J.G."/>
            <person name="Reiff S.B."/>
            <person name="Swart E.C."/>
            <person name="Gosai S."/>
            <person name="Prabakaran S."/>
            <person name="Witkowska E."/>
            <person name="Larue G.E."/>
            <person name="Fisher S."/>
            <person name="Freeman R.M."/>
            <person name="Gunawardena J."/>
            <person name="Chu W."/>
            <person name="Stover N.A."/>
            <person name="Gregory B.D."/>
            <person name="Nowacki M."/>
            <person name="Derisi J."/>
            <person name="Roy S.W."/>
            <person name="Marshall W.F."/>
            <person name="Sood P."/>
        </authorList>
    </citation>
    <scope>NUCLEOTIDE SEQUENCE [LARGE SCALE GENOMIC DNA]</scope>
    <source>
        <strain evidence="4">WM001</strain>
    </source>
</reference>
<evidence type="ECO:0000259" key="3">
    <source>
        <dbReference type="PROSITE" id="PS51017"/>
    </source>
</evidence>
<name>A0A1R2C2L3_9CILI</name>
<dbReference type="Proteomes" id="UP000187209">
    <property type="component" value="Unassembled WGS sequence"/>
</dbReference>
<dbReference type="PROSITE" id="PS51017">
    <property type="entry name" value="CCT"/>
    <property type="match status" value="1"/>
</dbReference>